<dbReference type="Proteomes" id="UP000309872">
    <property type="component" value="Unassembled WGS sequence"/>
</dbReference>
<dbReference type="PANTHER" id="PTHR39335:SF1">
    <property type="entry name" value="BLL4220 PROTEIN"/>
    <property type="match status" value="1"/>
</dbReference>
<gene>
    <name evidence="1" type="ORF">FAZ19_00730</name>
</gene>
<comment type="caution">
    <text evidence="1">The sequence shown here is derived from an EMBL/GenBank/DDBJ whole genome shotgun (WGS) entry which is preliminary data.</text>
</comment>
<sequence length="266" mass="29460">MAFSTFISCSDDENELKNDPMGLQLRADPVFGDVLTDAKGKTLYFFSNDAKGTSTCTAGCLTTWPKYHSAETSTDMAVDKAEIGEITRADGSKQTTYKGWPLYYFTGDNSANTINGDGLEKIWFVAKPDYMLMVVNSQLVGANGKNYKEDLSEGMGNTIYFTDDRGRTLYAFAPDKFNKNTFTKEDFSNDPIWPIYQMISGALPSIIADDLIDNIDVFGKKQLTYKGWPLYYFGQDSQTGDNKGVSVPQPGIWPIVNENSSIAPSN</sequence>
<dbReference type="OrthoDB" id="597632at2"/>
<name>A0A4U0H9Z3_9SPHI</name>
<organism evidence="1 2">
    <name type="scientific">Sphingobacterium alkalisoli</name>
    <dbReference type="NCBI Taxonomy" id="1874115"/>
    <lineage>
        <taxon>Bacteria</taxon>
        <taxon>Pseudomonadati</taxon>
        <taxon>Bacteroidota</taxon>
        <taxon>Sphingobacteriia</taxon>
        <taxon>Sphingobacteriales</taxon>
        <taxon>Sphingobacteriaceae</taxon>
        <taxon>Sphingobacterium</taxon>
    </lineage>
</organism>
<dbReference type="Pfam" id="PF03640">
    <property type="entry name" value="Lipoprotein_15"/>
    <property type="match status" value="3"/>
</dbReference>
<keyword evidence="2" id="KW-1185">Reference proteome</keyword>
<dbReference type="InterPro" id="IPR005297">
    <property type="entry name" value="Lipoprotein_repeat"/>
</dbReference>
<evidence type="ECO:0008006" key="3">
    <source>
        <dbReference type="Google" id="ProtNLM"/>
    </source>
</evidence>
<dbReference type="PANTHER" id="PTHR39335">
    <property type="entry name" value="BLL4220 PROTEIN"/>
    <property type="match status" value="1"/>
</dbReference>
<reference evidence="1 2" key="1">
    <citation type="submission" date="2019-04" db="EMBL/GenBank/DDBJ databases">
        <title>Sphingobacterium olei sp. nov., isolated from oil-contaminated soil.</title>
        <authorList>
            <person name="Liu B."/>
        </authorList>
    </citation>
    <scope>NUCLEOTIDE SEQUENCE [LARGE SCALE GENOMIC DNA]</scope>
    <source>
        <strain evidence="1 2">Y3L14</strain>
    </source>
</reference>
<evidence type="ECO:0000313" key="2">
    <source>
        <dbReference type="Proteomes" id="UP000309872"/>
    </source>
</evidence>
<protein>
    <recommendedName>
        <fullName evidence="3">Secreted repeat protein with Y-X4-D motif</fullName>
    </recommendedName>
</protein>
<dbReference type="AlphaFoldDB" id="A0A4U0H9Z3"/>
<evidence type="ECO:0000313" key="1">
    <source>
        <dbReference type="EMBL" id="TJY68755.1"/>
    </source>
</evidence>
<dbReference type="EMBL" id="SUKA01000001">
    <property type="protein sequence ID" value="TJY68755.1"/>
    <property type="molecule type" value="Genomic_DNA"/>
</dbReference>
<proteinExistence type="predicted"/>
<dbReference type="GO" id="GO:0043448">
    <property type="term" value="P:alkane catabolic process"/>
    <property type="evidence" value="ECO:0007669"/>
    <property type="project" value="TreeGrafter"/>
</dbReference>
<accession>A0A4U0H9Z3</accession>